<dbReference type="Proteomes" id="UP000219281">
    <property type="component" value="Unassembled WGS sequence"/>
</dbReference>
<dbReference type="EMBL" id="OCMT01000001">
    <property type="protein sequence ID" value="SOD12930.1"/>
    <property type="molecule type" value="Genomic_DNA"/>
</dbReference>
<evidence type="ECO:0000313" key="2">
    <source>
        <dbReference type="Proteomes" id="UP000219281"/>
    </source>
</evidence>
<name>A0A285ZTG3_9SPHI</name>
<organism evidence="1 2">
    <name type="scientific">Pedobacter xixiisoli</name>
    <dbReference type="NCBI Taxonomy" id="1476464"/>
    <lineage>
        <taxon>Bacteria</taxon>
        <taxon>Pseudomonadati</taxon>
        <taxon>Bacteroidota</taxon>
        <taxon>Sphingobacteriia</taxon>
        <taxon>Sphingobacteriales</taxon>
        <taxon>Sphingobacteriaceae</taxon>
        <taxon>Pedobacter</taxon>
    </lineage>
</organism>
<dbReference type="AlphaFoldDB" id="A0A285ZTG3"/>
<reference evidence="2" key="1">
    <citation type="submission" date="2017-09" db="EMBL/GenBank/DDBJ databases">
        <authorList>
            <person name="Varghese N."/>
            <person name="Submissions S."/>
        </authorList>
    </citation>
    <scope>NUCLEOTIDE SEQUENCE [LARGE SCALE GENOMIC DNA]</scope>
    <source>
        <strain evidence="2">CGMCC 1.12803</strain>
    </source>
</reference>
<dbReference type="OrthoDB" id="671959at2"/>
<accession>A0A285ZTG3</accession>
<dbReference type="RefSeq" id="WP_097129172.1">
    <property type="nucleotide sequence ID" value="NZ_OCMT01000001.1"/>
</dbReference>
<keyword evidence="2" id="KW-1185">Reference proteome</keyword>
<proteinExistence type="predicted"/>
<evidence type="ECO:0000313" key="1">
    <source>
        <dbReference type="EMBL" id="SOD12930.1"/>
    </source>
</evidence>
<protein>
    <submittedName>
        <fullName evidence="1">Uncharacterized protein</fullName>
    </submittedName>
</protein>
<sequence length="136" mass="15906">MRLILIFLLFPIAAWSQKKALSFAKGDFTDDYGIKYTINDTLWMQHPNIKYHIIKWNEKEQYLIAKNGSGHKADENKYTRIDFMTFEGMAPWHWGFCLTSYKALTDKEAEQTAAADRKNPRKGCNGYPFSRMKVVE</sequence>
<gene>
    <name evidence="1" type="ORF">SAMN06297358_0921</name>
</gene>